<accession>A0AAN7EF34</accession>
<evidence type="ECO:0000313" key="3">
    <source>
        <dbReference type="EMBL" id="KAK4570730.1"/>
    </source>
</evidence>
<gene>
    <name evidence="3" type="ORF">RGQ29_029539</name>
</gene>
<protein>
    <submittedName>
        <fullName evidence="3">Uncharacterized protein</fullName>
    </submittedName>
</protein>
<feature type="coiled-coil region" evidence="1">
    <location>
        <begin position="50"/>
        <end position="84"/>
    </location>
</feature>
<dbReference type="Proteomes" id="UP001324115">
    <property type="component" value="Unassembled WGS sequence"/>
</dbReference>
<dbReference type="EMBL" id="JAXUIC010000009">
    <property type="protein sequence ID" value="KAK4570730.1"/>
    <property type="molecule type" value="Genomic_DNA"/>
</dbReference>
<keyword evidence="1" id="KW-0175">Coiled coil</keyword>
<reference evidence="3 4" key="1">
    <citation type="journal article" date="2023" name="G3 (Bethesda)">
        <title>A haplotype-resolved chromosome-scale genome for Quercus rubra L. provides insights into the genetics of adaptive traits for red oak species.</title>
        <authorList>
            <person name="Kapoor B."/>
            <person name="Jenkins J."/>
            <person name="Schmutz J."/>
            <person name="Zhebentyayeva T."/>
            <person name="Kuelheim C."/>
            <person name="Coggeshall M."/>
            <person name="Heim C."/>
            <person name="Lasky J.R."/>
            <person name="Leites L."/>
            <person name="Islam-Faridi N."/>
            <person name="Romero-Severson J."/>
            <person name="DeLeo V.L."/>
            <person name="Lucas S.M."/>
            <person name="Lazic D."/>
            <person name="Gailing O."/>
            <person name="Carlson J."/>
            <person name="Staton M."/>
        </authorList>
    </citation>
    <scope>NUCLEOTIDE SEQUENCE [LARGE SCALE GENOMIC DNA]</scope>
    <source>
        <strain evidence="3">Pseudo-F2</strain>
    </source>
</reference>
<evidence type="ECO:0000256" key="1">
    <source>
        <dbReference type="SAM" id="Coils"/>
    </source>
</evidence>
<evidence type="ECO:0000256" key="2">
    <source>
        <dbReference type="SAM" id="MobiDB-lite"/>
    </source>
</evidence>
<name>A0AAN7EF34_QUERU</name>
<comment type="caution">
    <text evidence="3">The sequence shown here is derived from an EMBL/GenBank/DDBJ whole genome shotgun (WGS) entry which is preliminary data.</text>
</comment>
<keyword evidence="4" id="KW-1185">Reference proteome</keyword>
<proteinExistence type="predicted"/>
<evidence type="ECO:0000313" key="4">
    <source>
        <dbReference type="Proteomes" id="UP001324115"/>
    </source>
</evidence>
<feature type="region of interest" description="Disordered" evidence="2">
    <location>
        <begin position="1"/>
        <end position="40"/>
    </location>
</feature>
<sequence>MSSTQQVSLGSEVDEFKDESKEERALTNRKAIKHSRTKKEKEWEDIVNERSKLLEDIKNKIIDIENYENAHSTTEKDNNSLNADNLIWNQYLNCMNLYKEKLGISDQTLETPAPTFNNCGSPSFDTN</sequence>
<dbReference type="AlphaFoldDB" id="A0AAN7EF34"/>
<organism evidence="3 4">
    <name type="scientific">Quercus rubra</name>
    <name type="common">Northern red oak</name>
    <name type="synonym">Quercus borealis</name>
    <dbReference type="NCBI Taxonomy" id="3512"/>
    <lineage>
        <taxon>Eukaryota</taxon>
        <taxon>Viridiplantae</taxon>
        <taxon>Streptophyta</taxon>
        <taxon>Embryophyta</taxon>
        <taxon>Tracheophyta</taxon>
        <taxon>Spermatophyta</taxon>
        <taxon>Magnoliopsida</taxon>
        <taxon>eudicotyledons</taxon>
        <taxon>Gunneridae</taxon>
        <taxon>Pentapetalae</taxon>
        <taxon>rosids</taxon>
        <taxon>fabids</taxon>
        <taxon>Fagales</taxon>
        <taxon>Fagaceae</taxon>
        <taxon>Quercus</taxon>
    </lineage>
</organism>